<sequence>MSRSMFSRDVQAFQRSHNRRMRWFVNSTHGSEELASPPLCSPNVPVVWDMWNLFICNISYAEALRRPSVAVAVPRKDHIAVPSATHDCLNGFVPARFGWIYGDEYSPVPNHGASKYRERCNSVADVAVLEEMRYVKVVDMDPSIWCQPYWHDLSGYSE</sequence>
<keyword evidence="2" id="KW-1185">Reference proteome</keyword>
<evidence type="ECO:0000313" key="2">
    <source>
        <dbReference type="Proteomes" id="UP000284706"/>
    </source>
</evidence>
<organism evidence="1 2">
    <name type="scientific">Gymnopilus dilepis</name>
    <dbReference type="NCBI Taxonomy" id="231916"/>
    <lineage>
        <taxon>Eukaryota</taxon>
        <taxon>Fungi</taxon>
        <taxon>Dikarya</taxon>
        <taxon>Basidiomycota</taxon>
        <taxon>Agaricomycotina</taxon>
        <taxon>Agaricomycetes</taxon>
        <taxon>Agaricomycetidae</taxon>
        <taxon>Agaricales</taxon>
        <taxon>Agaricineae</taxon>
        <taxon>Hymenogastraceae</taxon>
        <taxon>Gymnopilus</taxon>
    </lineage>
</organism>
<name>A0A409WN54_9AGAR</name>
<reference evidence="1 2" key="1">
    <citation type="journal article" date="2018" name="Evol. Lett.">
        <title>Horizontal gene cluster transfer increased hallucinogenic mushroom diversity.</title>
        <authorList>
            <person name="Reynolds H.T."/>
            <person name="Vijayakumar V."/>
            <person name="Gluck-Thaler E."/>
            <person name="Korotkin H.B."/>
            <person name="Matheny P.B."/>
            <person name="Slot J.C."/>
        </authorList>
    </citation>
    <scope>NUCLEOTIDE SEQUENCE [LARGE SCALE GENOMIC DNA]</scope>
    <source>
        <strain evidence="1 2">SRW20</strain>
    </source>
</reference>
<dbReference type="InParanoid" id="A0A409WN54"/>
<accession>A0A409WN54</accession>
<evidence type="ECO:0000313" key="1">
    <source>
        <dbReference type="EMBL" id="PPQ79935.1"/>
    </source>
</evidence>
<comment type="caution">
    <text evidence="1">The sequence shown here is derived from an EMBL/GenBank/DDBJ whole genome shotgun (WGS) entry which is preliminary data.</text>
</comment>
<protein>
    <submittedName>
        <fullName evidence="1">Uncharacterized protein</fullName>
    </submittedName>
</protein>
<gene>
    <name evidence="1" type="ORF">CVT26_004164</name>
</gene>
<dbReference type="EMBL" id="NHYE01004979">
    <property type="protein sequence ID" value="PPQ79935.1"/>
    <property type="molecule type" value="Genomic_DNA"/>
</dbReference>
<dbReference type="Proteomes" id="UP000284706">
    <property type="component" value="Unassembled WGS sequence"/>
</dbReference>
<proteinExistence type="predicted"/>
<dbReference type="AlphaFoldDB" id="A0A409WN54"/>